<proteinExistence type="predicted"/>
<dbReference type="AlphaFoldDB" id="A0A5B9DA41"/>
<dbReference type="InterPro" id="IPR045865">
    <property type="entry name" value="ACT-like_dom_sf"/>
</dbReference>
<name>A0A5B9DA41_9ARCH</name>
<dbReference type="EMBL" id="CP042905">
    <property type="protein sequence ID" value="QEE15436.2"/>
    <property type="molecule type" value="Genomic_DNA"/>
</dbReference>
<dbReference type="PROSITE" id="PS51740">
    <property type="entry name" value="SPOVT_ABRB"/>
    <property type="match status" value="1"/>
</dbReference>
<dbReference type="Proteomes" id="UP000321408">
    <property type="component" value="Chromosome"/>
</dbReference>
<dbReference type="GO" id="GO:0003677">
    <property type="term" value="F:DNA binding"/>
    <property type="evidence" value="ECO:0007669"/>
    <property type="project" value="InterPro"/>
</dbReference>
<evidence type="ECO:0000313" key="2">
    <source>
        <dbReference type="Proteomes" id="UP000321408"/>
    </source>
</evidence>
<dbReference type="KEGG" id="psyt:DSAG12_01261"/>
<dbReference type="SMART" id="SM00966">
    <property type="entry name" value="SpoVT_AbrB"/>
    <property type="match status" value="1"/>
</dbReference>
<dbReference type="SUPFAM" id="SSF55021">
    <property type="entry name" value="ACT-like"/>
    <property type="match status" value="1"/>
</dbReference>
<dbReference type="Pfam" id="PF04014">
    <property type="entry name" value="MazE_antitoxin"/>
    <property type="match status" value="1"/>
</dbReference>
<reference evidence="1 2" key="2">
    <citation type="journal article" date="2024" name="Int. J. Syst. Evol. Microbiol.">
        <title>Promethearchaeum syntrophicum gen. nov., sp. nov., an anaerobic, obligately syntrophic archaeon, the first isolate of the lineage 'Asgard' archaea, and proposal of the new archaeal phylum Promethearchaeota phyl. nov. and kingdom Promethearchaeati regn. nov.</title>
        <authorList>
            <person name="Imachi H."/>
            <person name="Nobu M.K."/>
            <person name="Kato S."/>
            <person name="Takaki Y."/>
            <person name="Miyazaki M."/>
            <person name="Miyata M."/>
            <person name="Ogawara M."/>
            <person name="Saito Y."/>
            <person name="Sakai S."/>
            <person name="Tahara Y.O."/>
            <person name="Takano Y."/>
            <person name="Tasumi E."/>
            <person name="Uematsu K."/>
            <person name="Yoshimura T."/>
            <person name="Itoh T."/>
            <person name="Ohkuma M."/>
            <person name="Takai K."/>
        </authorList>
    </citation>
    <scope>NUCLEOTIDE SEQUENCE [LARGE SCALE GENOMIC DNA]</scope>
    <source>
        <strain evidence="1 2">MK-D1</strain>
    </source>
</reference>
<sequence>MKETEILKIDSRGRIVIPRSMRKALGLKENSYIMLISDSEENELRIIPLPFSEDQTFMRIKVIIPDTPGALSQVSKVFGELGLSLLYGQTVVIKKGQTAEWSVISPIPEMPVDDFEKILIEKGNAISVHVERPMKSKMI</sequence>
<dbReference type="PROSITE" id="PS51671">
    <property type="entry name" value="ACT"/>
    <property type="match status" value="1"/>
</dbReference>
<dbReference type="InterPro" id="IPR007159">
    <property type="entry name" value="SpoVT-AbrB_dom"/>
</dbReference>
<dbReference type="SUPFAM" id="SSF89447">
    <property type="entry name" value="AbrB/MazE/MraZ-like"/>
    <property type="match status" value="1"/>
</dbReference>
<evidence type="ECO:0000313" key="1">
    <source>
        <dbReference type="EMBL" id="QEE15436.2"/>
    </source>
</evidence>
<keyword evidence="2" id="KW-1185">Reference proteome</keyword>
<protein>
    <submittedName>
        <fullName evidence="1">AbrB/MazE/SpoVT family DNA-binding domain-containing protein</fullName>
    </submittedName>
</protein>
<accession>A0A5B9DA41</accession>
<dbReference type="NCBIfam" id="TIGR01439">
    <property type="entry name" value="lp_hng_hel_AbrB"/>
    <property type="match status" value="1"/>
</dbReference>
<gene>
    <name evidence="1" type="ORF">DSAG12_01261</name>
</gene>
<dbReference type="InterPro" id="IPR002912">
    <property type="entry name" value="ACT_dom"/>
</dbReference>
<dbReference type="InterPro" id="IPR037914">
    <property type="entry name" value="SpoVT-AbrB_sf"/>
</dbReference>
<reference evidence="1 2" key="1">
    <citation type="journal article" date="2020" name="Nature">
        <title>Isolation of an archaeon at the prokaryote-eukaryote interface.</title>
        <authorList>
            <person name="Imachi H."/>
            <person name="Nobu M.K."/>
            <person name="Nakahara N."/>
            <person name="Morono Y."/>
            <person name="Ogawara M."/>
            <person name="Takaki Y."/>
            <person name="Takano Y."/>
            <person name="Uematsu K."/>
            <person name="Ikuta T."/>
            <person name="Ito M."/>
            <person name="Matsui Y."/>
            <person name="Miyazaki M."/>
            <person name="Murata K."/>
            <person name="Saito Y."/>
            <person name="Sakai S."/>
            <person name="Song C."/>
            <person name="Tasumi E."/>
            <person name="Yamanaka Y."/>
            <person name="Yamaguchi T."/>
            <person name="Kamagata Y."/>
            <person name="Tamaki H."/>
            <person name="Takai K."/>
        </authorList>
    </citation>
    <scope>NUCLEOTIDE SEQUENCE [LARGE SCALE GENOMIC DNA]</scope>
    <source>
        <strain evidence="1 2">MK-D1</strain>
    </source>
</reference>
<keyword evidence="1" id="KW-0238">DNA-binding</keyword>
<organism evidence="1 2">
    <name type="scientific">Promethearchaeum syntrophicum</name>
    <dbReference type="NCBI Taxonomy" id="2594042"/>
    <lineage>
        <taxon>Archaea</taxon>
        <taxon>Promethearchaeati</taxon>
        <taxon>Promethearchaeota</taxon>
        <taxon>Promethearchaeia</taxon>
        <taxon>Promethearchaeales</taxon>
        <taxon>Promethearchaeaceae</taxon>
        <taxon>Promethearchaeum</taxon>
    </lineage>
</organism>
<dbReference type="Gene3D" id="2.10.260.10">
    <property type="match status" value="1"/>
</dbReference>